<comment type="caution">
    <text evidence="1">The sequence shown here is derived from an EMBL/GenBank/DDBJ whole genome shotgun (WGS) entry which is preliminary data.</text>
</comment>
<dbReference type="Proteomes" id="UP001525379">
    <property type="component" value="Unassembled WGS sequence"/>
</dbReference>
<sequence>MSIWTAAANALGLAPRVETEVLASPWASSDHLETLTFAGLFGDVSAIGITRERAMSLDMVSLGRRRIAATIGRLPLIETTRDGKPITEPRKLLEQPEQGLPRSSTLTWTVDNLLFYPTAYWIITERDFAGWPVKVTLADRARCGHDQHGQLMTYDGAPVDPRNVIRFDSPDGGLLHVAREDLARAHVLRAAASRAESNPVPALDLHNEGDDLNKDEIEELLTSWEKARARRGVGYSSRSLTVTPLGASTENLLIEGRRALDATLARHMGLPAWAADVAVAGSSLTYTNRESRNQELVDLTLAPYLTAIADRLSMGDVTPSTRRVTWDLDSLVRPSRKERFEVLTNAISAGIMTVEEARREEGLDREEPTA</sequence>
<proteinExistence type="predicted"/>
<dbReference type="Gene3D" id="3.40.140.120">
    <property type="match status" value="1"/>
</dbReference>
<reference evidence="1 2" key="1">
    <citation type="submission" date="2022-04" db="EMBL/GenBank/DDBJ databases">
        <title>Human microbiome associated bacterial genomes.</title>
        <authorList>
            <person name="Sandstrom S."/>
            <person name="Salamzade R."/>
            <person name="Kalan L.R."/>
        </authorList>
    </citation>
    <scope>NUCLEOTIDE SEQUENCE [LARGE SCALE GENOMIC DNA]</scope>
    <source>
        <strain evidence="2">p3-SID1799</strain>
    </source>
</reference>
<organism evidence="1 2">
    <name type="scientific">Pseudoclavibacter albus</name>
    <dbReference type="NCBI Taxonomy" id="272241"/>
    <lineage>
        <taxon>Bacteria</taxon>
        <taxon>Bacillati</taxon>
        <taxon>Actinomycetota</taxon>
        <taxon>Actinomycetes</taxon>
        <taxon>Micrococcales</taxon>
        <taxon>Microbacteriaceae</taxon>
        <taxon>Pseudoclavibacter</taxon>
    </lineage>
</organism>
<protein>
    <submittedName>
        <fullName evidence="1">Phage portal protein</fullName>
    </submittedName>
</protein>
<name>A0ABT2HYK0_9MICO</name>
<dbReference type="EMBL" id="JALXSQ010000041">
    <property type="protein sequence ID" value="MCT2043402.1"/>
    <property type="molecule type" value="Genomic_DNA"/>
</dbReference>
<dbReference type="RefSeq" id="WP_260104575.1">
    <property type="nucleotide sequence ID" value="NZ_JALXSQ010000041.1"/>
</dbReference>
<gene>
    <name evidence="1" type="ORF">M3D15_08700</name>
</gene>
<evidence type="ECO:0000313" key="1">
    <source>
        <dbReference type="EMBL" id="MCT2043402.1"/>
    </source>
</evidence>
<dbReference type="Gene3D" id="3.30.1120.70">
    <property type="match status" value="1"/>
</dbReference>
<evidence type="ECO:0000313" key="2">
    <source>
        <dbReference type="Proteomes" id="UP001525379"/>
    </source>
</evidence>
<dbReference type="Gene3D" id="1.20.1270.210">
    <property type="match status" value="1"/>
</dbReference>
<dbReference type="Pfam" id="PF04860">
    <property type="entry name" value="Phage_portal"/>
    <property type="match status" value="1"/>
</dbReference>
<keyword evidence="2" id="KW-1185">Reference proteome</keyword>
<dbReference type="InterPro" id="IPR006944">
    <property type="entry name" value="Phage/GTA_portal"/>
</dbReference>
<accession>A0ABT2HYK0</accession>